<dbReference type="SUPFAM" id="SSF51621">
    <property type="entry name" value="Phosphoenolpyruvate/pyruvate domain"/>
    <property type="match status" value="1"/>
</dbReference>
<gene>
    <name evidence="1" type="primary">prpB</name>
    <name evidence="1" type="ORF">ASD8599_03625</name>
</gene>
<dbReference type="InterPro" id="IPR015813">
    <property type="entry name" value="Pyrv/PenolPyrv_kinase-like_dom"/>
</dbReference>
<dbReference type="PANTHER" id="PTHR42905:SF16">
    <property type="entry name" value="CARBOXYPHOSPHONOENOLPYRUVATE PHOSPHONOMUTASE-LIKE PROTEIN (AFU_ORTHOLOGUE AFUA_5G07230)"/>
    <property type="match status" value="1"/>
</dbReference>
<dbReference type="PANTHER" id="PTHR42905">
    <property type="entry name" value="PHOSPHOENOLPYRUVATE CARBOXYLASE"/>
    <property type="match status" value="1"/>
</dbReference>
<proteinExistence type="predicted"/>
<evidence type="ECO:0000313" key="2">
    <source>
        <dbReference type="Proteomes" id="UP000244880"/>
    </source>
</evidence>
<dbReference type="InterPro" id="IPR040442">
    <property type="entry name" value="Pyrv_kinase-like_dom_sf"/>
</dbReference>
<name>A0A2R8BIG2_9RHOB</name>
<dbReference type="GO" id="GO:0046421">
    <property type="term" value="F:methylisocitrate lyase activity"/>
    <property type="evidence" value="ECO:0007669"/>
    <property type="project" value="UniProtKB-EC"/>
</dbReference>
<dbReference type="Gene3D" id="3.20.20.60">
    <property type="entry name" value="Phosphoenolpyruvate-binding domains"/>
    <property type="match status" value="1"/>
</dbReference>
<dbReference type="CDD" id="cd00377">
    <property type="entry name" value="ICL_PEPM"/>
    <property type="match status" value="1"/>
</dbReference>
<dbReference type="EMBL" id="OMOR01000001">
    <property type="protein sequence ID" value="SPH22878.1"/>
    <property type="molecule type" value="Genomic_DNA"/>
</dbReference>
<accession>A0A2R8BIG2</accession>
<protein>
    <submittedName>
        <fullName evidence="1">2-methylisocitrate lyase</fullName>
        <ecNumber evidence="1">4.1.3.30</ecNumber>
    </submittedName>
</protein>
<dbReference type="InterPro" id="IPR039556">
    <property type="entry name" value="ICL/PEPM"/>
</dbReference>
<dbReference type="EC" id="4.1.3.30" evidence="1"/>
<organism evidence="1 2">
    <name type="scientific">Ascidiaceihabitans donghaensis</name>
    <dbReference type="NCBI Taxonomy" id="1510460"/>
    <lineage>
        <taxon>Bacteria</taxon>
        <taxon>Pseudomonadati</taxon>
        <taxon>Pseudomonadota</taxon>
        <taxon>Alphaproteobacteria</taxon>
        <taxon>Rhodobacterales</taxon>
        <taxon>Paracoccaceae</taxon>
        <taxon>Ascidiaceihabitans</taxon>
    </lineage>
</organism>
<keyword evidence="1" id="KW-0456">Lyase</keyword>
<dbReference type="RefSeq" id="WP_108829772.1">
    <property type="nucleotide sequence ID" value="NZ_OMOR01000001.1"/>
</dbReference>
<sequence>MTDFKAMHIPGRPLVLCNIWDAGSAVAVAKANPPAIATGSWAVAKAQGYEDGQNMPFARFLETVIQISDAISLPLTVDFEAGFAQTDNGLFENLQRLVAAGAIGINFEDRIIGGKTLQTREAQASKINGLRGVEQNLFINARCDLMFDGSDLETQMTRLPDLIDRAKAYADAGADGFFVPGVTDPALIEQICAASPLPVNVMRSDDTHSIAALAALGVARISHGPAPYIQAMQALTDRAKAMGSNLG</sequence>
<dbReference type="Proteomes" id="UP000244880">
    <property type="component" value="Unassembled WGS sequence"/>
</dbReference>
<dbReference type="AlphaFoldDB" id="A0A2R8BIG2"/>
<dbReference type="OrthoDB" id="9785398at2"/>
<dbReference type="Pfam" id="PF13714">
    <property type="entry name" value="PEP_mutase"/>
    <property type="match status" value="1"/>
</dbReference>
<keyword evidence="2" id="KW-1185">Reference proteome</keyword>
<evidence type="ECO:0000313" key="1">
    <source>
        <dbReference type="EMBL" id="SPH22878.1"/>
    </source>
</evidence>
<reference evidence="1 2" key="1">
    <citation type="submission" date="2018-03" db="EMBL/GenBank/DDBJ databases">
        <authorList>
            <person name="Keele B.F."/>
        </authorList>
    </citation>
    <scope>NUCLEOTIDE SEQUENCE [LARGE SCALE GENOMIC DNA]</scope>
    <source>
        <strain evidence="1 2">CECT 8599</strain>
    </source>
</reference>